<dbReference type="AlphaFoldDB" id="A0A318IPQ2"/>
<accession>A0A318IPQ2</accession>
<proteinExistence type="predicted"/>
<name>A0A318IPQ2_BURPY</name>
<protein>
    <submittedName>
        <fullName evidence="1">Uncharacterized protein</fullName>
    </submittedName>
</protein>
<reference evidence="1 2" key="1">
    <citation type="submission" date="2018-05" db="EMBL/GenBank/DDBJ databases">
        <title>Comparative genomics of bacterial root endophytes of switchgrass collected from native prairies over two seasons.</title>
        <authorList>
            <person name="Tang Y."/>
        </authorList>
    </citation>
    <scope>NUCLEOTIDE SEQUENCE [LARGE SCALE GENOMIC DNA]</scope>
    <source>
        <strain evidence="1 2">NFIX32</strain>
    </source>
</reference>
<evidence type="ECO:0000313" key="2">
    <source>
        <dbReference type="Proteomes" id="UP000247755"/>
    </source>
</evidence>
<organism evidence="1 2">
    <name type="scientific">Burkholderia pyrrocinia</name>
    <name type="common">Pseudomonas pyrrocinia</name>
    <dbReference type="NCBI Taxonomy" id="60550"/>
    <lineage>
        <taxon>Bacteria</taxon>
        <taxon>Pseudomonadati</taxon>
        <taxon>Pseudomonadota</taxon>
        <taxon>Betaproteobacteria</taxon>
        <taxon>Burkholderiales</taxon>
        <taxon>Burkholderiaceae</taxon>
        <taxon>Burkholderia</taxon>
        <taxon>Burkholderia cepacia complex</taxon>
    </lineage>
</organism>
<dbReference type="EMBL" id="QJJY01000009">
    <property type="protein sequence ID" value="PXX33910.1"/>
    <property type="molecule type" value="Genomic_DNA"/>
</dbReference>
<evidence type="ECO:0000313" key="1">
    <source>
        <dbReference type="EMBL" id="PXX33910.1"/>
    </source>
</evidence>
<dbReference type="Proteomes" id="UP000247755">
    <property type="component" value="Unassembled WGS sequence"/>
</dbReference>
<comment type="caution">
    <text evidence="1">The sequence shown here is derived from an EMBL/GenBank/DDBJ whole genome shotgun (WGS) entry which is preliminary data.</text>
</comment>
<sequence>MEAALLAVGAESPQRFVAECDRAWGDAYLGALFRGYRPNTGDDLRSDFFQRPMVATDERIVTAGEVFPDHAMASQRLMAVCAAHAPYRINRDVRTWPRLESPNLDGNAIYGKVVVVRMRQSTKRSIATFACAADTHALKVIVEVA</sequence>
<gene>
    <name evidence="1" type="ORF">NA66_1009173</name>
</gene>